<evidence type="ECO:0000256" key="9">
    <source>
        <dbReference type="ARBA" id="ARBA00048679"/>
    </source>
</evidence>
<feature type="compositionally biased region" description="Polar residues" evidence="10">
    <location>
        <begin position="545"/>
        <end position="557"/>
    </location>
</feature>
<evidence type="ECO:0000256" key="6">
    <source>
        <dbReference type="ARBA" id="ARBA00022777"/>
    </source>
</evidence>
<keyword evidence="4" id="KW-0808">Transferase</keyword>
<dbReference type="Gene3D" id="3.30.200.20">
    <property type="entry name" value="Phosphorylase Kinase, domain 1"/>
    <property type="match status" value="1"/>
</dbReference>
<dbReference type="InterPro" id="IPR008271">
    <property type="entry name" value="Ser/Thr_kinase_AS"/>
</dbReference>
<comment type="caution">
    <text evidence="12">The sequence shown here is derived from an EMBL/GenBank/DDBJ whole genome shotgun (WGS) entry which is preliminary data.</text>
</comment>
<dbReference type="GO" id="GO:0005938">
    <property type="term" value="C:cell cortex"/>
    <property type="evidence" value="ECO:0007669"/>
    <property type="project" value="UniProtKB-ARBA"/>
</dbReference>
<feature type="region of interest" description="Disordered" evidence="10">
    <location>
        <begin position="888"/>
        <end position="922"/>
    </location>
</feature>
<evidence type="ECO:0000313" key="13">
    <source>
        <dbReference type="Proteomes" id="UP000750334"/>
    </source>
</evidence>
<evidence type="ECO:0000256" key="4">
    <source>
        <dbReference type="ARBA" id="ARBA00022679"/>
    </source>
</evidence>
<feature type="compositionally biased region" description="Low complexity" evidence="10">
    <location>
        <begin position="619"/>
        <end position="642"/>
    </location>
</feature>
<feature type="compositionally biased region" description="Polar residues" evidence="10">
    <location>
        <begin position="1203"/>
        <end position="1218"/>
    </location>
</feature>
<evidence type="ECO:0000256" key="10">
    <source>
        <dbReference type="SAM" id="MobiDB-lite"/>
    </source>
</evidence>
<protein>
    <recommendedName>
        <fullName evidence="2">non-specific serine/threonine protein kinase</fullName>
        <ecNumber evidence="2">2.7.11.1</ecNumber>
    </recommendedName>
</protein>
<dbReference type="GO" id="GO:0032511">
    <property type="term" value="P:late endosome to vacuole transport via multivesicular body sorting pathway"/>
    <property type="evidence" value="ECO:0007669"/>
    <property type="project" value="UniProtKB-ARBA"/>
</dbReference>
<dbReference type="InterPro" id="IPR050236">
    <property type="entry name" value="Ser_Thr_kinase_AGC"/>
</dbReference>
<dbReference type="Gene3D" id="1.10.510.10">
    <property type="entry name" value="Transferase(Phosphotransferase) domain 1"/>
    <property type="match status" value="1"/>
</dbReference>
<evidence type="ECO:0000313" key="12">
    <source>
        <dbReference type="EMBL" id="KAG0663577.1"/>
    </source>
</evidence>
<accession>A0A9P6W6N1</accession>
<feature type="compositionally biased region" description="Low complexity" evidence="10">
    <location>
        <begin position="1183"/>
        <end position="1202"/>
    </location>
</feature>
<feature type="compositionally biased region" description="Polar residues" evidence="10">
    <location>
        <begin position="1078"/>
        <end position="1095"/>
    </location>
</feature>
<evidence type="ECO:0000256" key="2">
    <source>
        <dbReference type="ARBA" id="ARBA00012513"/>
    </source>
</evidence>
<dbReference type="GO" id="GO:0005524">
    <property type="term" value="F:ATP binding"/>
    <property type="evidence" value="ECO:0007669"/>
    <property type="project" value="UniProtKB-KW"/>
</dbReference>
<evidence type="ECO:0000256" key="7">
    <source>
        <dbReference type="ARBA" id="ARBA00022840"/>
    </source>
</evidence>
<dbReference type="EC" id="2.7.11.1" evidence="2"/>
<evidence type="ECO:0000256" key="1">
    <source>
        <dbReference type="ARBA" id="ARBA00010006"/>
    </source>
</evidence>
<dbReference type="CDD" id="cd05581">
    <property type="entry name" value="STKc_PDK1"/>
    <property type="match status" value="1"/>
</dbReference>
<feature type="compositionally biased region" description="Basic residues" evidence="10">
    <location>
        <begin position="659"/>
        <end position="679"/>
    </location>
</feature>
<feature type="region of interest" description="Disordered" evidence="10">
    <location>
        <begin position="132"/>
        <end position="162"/>
    </location>
</feature>
<evidence type="ECO:0000256" key="5">
    <source>
        <dbReference type="ARBA" id="ARBA00022741"/>
    </source>
</evidence>
<gene>
    <name evidence="12" type="ORF">C6P45_000825</name>
</gene>
<comment type="similarity">
    <text evidence="1">Belongs to the protein kinase superfamily. AGC Ser/Thr protein kinase family. PDPK1 subfamily.</text>
</comment>
<evidence type="ECO:0000259" key="11">
    <source>
        <dbReference type="PROSITE" id="PS50011"/>
    </source>
</evidence>
<dbReference type="AlphaFoldDB" id="A0A9P6W6N1"/>
<keyword evidence="3" id="KW-0723">Serine/threonine-protein kinase</keyword>
<feature type="compositionally biased region" description="Basic residues" evidence="10">
    <location>
        <begin position="590"/>
        <end position="600"/>
    </location>
</feature>
<feature type="region of interest" description="Disordered" evidence="10">
    <location>
        <begin position="585"/>
        <end position="604"/>
    </location>
</feature>
<sequence length="1225" mass="136559">MPLYKDDIAPDTRPLLPTDEDQLNEQILKRNNGSLSPNELSLGQRSNSNRNMLELLSLKKLNKEVGVSQQKALTDTNNFIEIFNRGKSNKNNLKQVNELQYANDNNDEDDQISLGSIDNTMEDTYKENEIIEETPPESPDTSIVRKDKSTNDETQEGLSMDQTTKKRYDEWADRGAAKIVQEMTNPKTGEKYKKLIKKGIKDFKFGDMIGDGAYPTVMLATSIDTGKKYAVKVLNKSYLIKQKKVKYVNIEKNALQRVNNSRAIIKLYFTFQDEASLYFLLEYAPNGDLLSLMKKFGSLNEHVTCYYTAQIIDAIDYLHNNGIIHRDIKPENILLDKDWKVKLTDFGTAKILENNTPNKKYDLLTRSKSFVGTAEYVSPELLNDSFVDYRCDIWAFGCILFQMIAGKPPFKATNEYLTFQKVMKVQYAFTAGFPTMIRDLVKRILVKQMNKRLNIAEIERHPFYKNKNFKDGSVWTDSVPEFSAYKINAKSMLPIPDLKDIYPLKRTDMNHSKRSASSAAISNSPTVQPSSSVTSLPPQSPILPRSNSSYAISSKQDTNTDRSDNIEGITNKKPTDERTSAILETARRSVSSRKSSKSNRHPVSGAALAASLAFSKKNASTGTESSNPTSTFTTGNSNTSINATTVTDEPERKQAHTTQRSHPHGHVHSKKHNITHKHNNHSETSRPSTPVMKSTKSNISHAHSEVAKKQHDSEATSRSVSSQSSTKHLTPYKPGHKPNEDDVSSTSESVSYATQMITKSAHATINKLDIPWSFFLKDIGEHILRVSDFNISIVDTTTLDKQLTRFHKTTIDPFNSNSGTRSTLLSQVARSGGEITGLRTGFRIPEGKYYSSNQIDFNNILDSYKTFGIDIQNLLTTDAQVDDANKIISVIPNQKKPNGENKDTRPDKTNDDSQNAADEDESVHSLFPGKVKKLFHHNKVASPNQTAMLTVNHEQFMRRTVVITNYGRVLTFAKRKTASEDNGLIYSLCYDIDLCQMGLAVKEIALQNPANNLIVLHTPYKSFLLSSVDENHPEKRDRSNVIWFKTIKKSLKFGTDHKKGIHSKHSTGSPHTVHASPGRTTNSLKSIDTTNSIKISSKHSPNHSPLSSPTLKQAPSPSALGPRSNSGDSKHSLLLPAMSESIGNRKSRIFNSYVSSREKTGRRTSKLGIPTSSKLINGLPTASSSSSSSSSILGLGISSNSNNTDKGNSNHPNQSGLSKMSFRYK</sequence>
<feature type="compositionally biased region" description="Polar residues" evidence="10">
    <location>
        <begin position="685"/>
        <end position="701"/>
    </location>
</feature>
<dbReference type="PROSITE" id="PS50011">
    <property type="entry name" value="PROTEIN_KINASE_DOM"/>
    <property type="match status" value="1"/>
</dbReference>
<dbReference type="GO" id="GO:0060211">
    <property type="term" value="P:regulation of nuclear-transcribed mRNA poly(A) tail shortening"/>
    <property type="evidence" value="ECO:0007669"/>
    <property type="project" value="UniProtKB-ARBA"/>
</dbReference>
<dbReference type="EMBL" id="PUHR01000130">
    <property type="protein sequence ID" value="KAG0663577.1"/>
    <property type="molecule type" value="Genomic_DNA"/>
</dbReference>
<evidence type="ECO:0000256" key="3">
    <source>
        <dbReference type="ARBA" id="ARBA00022527"/>
    </source>
</evidence>
<proteinExistence type="inferred from homology"/>
<dbReference type="FunFam" id="1.10.510.10:FF:000534">
    <property type="entry name" value="Serine/threonine-protein kinase PKH2"/>
    <property type="match status" value="1"/>
</dbReference>
<feature type="compositionally biased region" description="Basic and acidic residues" evidence="10">
    <location>
        <begin position="702"/>
        <end position="715"/>
    </location>
</feature>
<dbReference type="InterPro" id="IPR000719">
    <property type="entry name" value="Prot_kinase_dom"/>
</dbReference>
<dbReference type="InterPro" id="IPR039046">
    <property type="entry name" value="PDPK1"/>
</dbReference>
<dbReference type="PROSITE" id="PS00108">
    <property type="entry name" value="PROTEIN_KINASE_ST"/>
    <property type="match status" value="1"/>
</dbReference>
<dbReference type="SUPFAM" id="SSF56112">
    <property type="entry name" value="Protein kinase-like (PK-like)"/>
    <property type="match status" value="1"/>
</dbReference>
<name>A0A9P6W6N1_MAUEX</name>
<dbReference type="Proteomes" id="UP000750334">
    <property type="component" value="Unassembled WGS sequence"/>
</dbReference>
<feature type="compositionally biased region" description="Basic and acidic residues" evidence="10">
    <location>
        <begin position="897"/>
        <end position="911"/>
    </location>
</feature>
<evidence type="ECO:0000256" key="8">
    <source>
        <dbReference type="ARBA" id="ARBA00047899"/>
    </source>
</evidence>
<feature type="compositionally biased region" description="Low complexity" evidence="10">
    <location>
        <begin position="522"/>
        <end position="537"/>
    </location>
</feature>
<keyword evidence="7" id="KW-0067">ATP-binding</keyword>
<feature type="region of interest" description="Disordered" evidence="10">
    <location>
        <begin position="510"/>
        <end position="580"/>
    </location>
</feature>
<reference evidence="12 13" key="1">
    <citation type="submission" date="2020-11" db="EMBL/GenBank/DDBJ databases">
        <title>Kefir isolates.</title>
        <authorList>
            <person name="Marcisauskas S."/>
            <person name="Kim Y."/>
            <person name="Blasche S."/>
        </authorList>
    </citation>
    <scope>NUCLEOTIDE SEQUENCE [LARGE SCALE GENOMIC DNA]</scope>
    <source>
        <strain evidence="12 13">OG2</strain>
    </source>
</reference>
<dbReference type="InterPro" id="IPR011009">
    <property type="entry name" value="Kinase-like_dom_sf"/>
</dbReference>
<comment type="catalytic activity">
    <reaction evidence="9">
        <text>L-seryl-[protein] + ATP = O-phospho-L-seryl-[protein] + ADP + H(+)</text>
        <dbReference type="Rhea" id="RHEA:17989"/>
        <dbReference type="Rhea" id="RHEA-COMP:9863"/>
        <dbReference type="Rhea" id="RHEA-COMP:11604"/>
        <dbReference type="ChEBI" id="CHEBI:15378"/>
        <dbReference type="ChEBI" id="CHEBI:29999"/>
        <dbReference type="ChEBI" id="CHEBI:30616"/>
        <dbReference type="ChEBI" id="CHEBI:83421"/>
        <dbReference type="ChEBI" id="CHEBI:456216"/>
        <dbReference type="EC" id="2.7.11.1"/>
    </reaction>
</comment>
<feature type="compositionally biased region" description="Polar residues" evidence="10">
    <location>
        <begin position="1102"/>
        <end position="1116"/>
    </location>
</feature>
<feature type="region of interest" description="Disordered" evidence="10">
    <location>
        <begin position="1055"/>
        <end position="1131"/>
    </location>
</feature>
<dbReference type="Pfam" id="PF00069">
    <property type="entry name" value="Pkinase"/>
    <property type="match status" value="1"/>
</dbReference>
<dbReference type="OrthoDB" id="347657at2759"/>
<comment type="catalytic activity">
    <reaction evidence="8">
        <text>L-threonyl-[protein] + ATP = O-phospho-L-threonyl-[protein] + ADP + H(+)</text>
        <dbReference type="Rhea" id="RHEA:46608"/>
        <dbReference type="Rhea" id="RHEA-COMP:11060"/>
        <dbReference type="Rhea" id="RHEA-COMP:11605"/>
        <dbReference type="ChEBI" id="CHEBI:15378"/>
        <dbReference type="ChEBI" id="CHEBI:30013"/>
        <dbReference type="ChEBI" id="CHEBI:30616"/>
        <dbReference type="ChEBI" id="CHEBI:61977"/>
        <dbReference type="ChEBI" id="CHEBI:456216"/>
        <dbReference type="EC" id="2.7.11.1"/>
    </reaction>
</comment>
<dbReference type="SMART" id="SM00220">
    <property type="entry name" value="S_TKc"/>
    <property type="match status" value="1"/>
</dbReference>
<feature type="region of interest" description="Disordered" evidence="10">
    <location>
        <begin position="619"/>
        <end position="747"/>
    </location>
</feature>
<dbReference type="PANTHER" id="PTHR24356">
    <property type="entry name" value="SERINE/THREONINE-PROTEIN KINASE"/>
    <property type="match status" value="1"/>
</dbReference>
<feature type="region of interest" description="Disordered" evidence="10">
    <location>
        <begin position="1153"/>
        <end position="1225"/>
    </location>
</feature>
<keyword evidence="13" id="KW-1185">Reference proteome</keyword>
<dbReference type="FunFam" id="3.30.200.20:FF:000191">
    <property type="entry name" value="3-phosphoinositide-dependent protein kinase 2-like"/>
    <property type="match status" value="1"/>
</dbReference>
<dbReference type="GO" id="GO:0000196">
    <property type="term" value="P:cell integrity MAPK cascade"/>
    <property type="evidence" value="ECO:0007669"/>
    <property type="project" value="UniProtKB-ARBA"/>
</dbReference>
<feature type="domain" description="Protein kinase" evidence="11">
    <location>
        <begin position="203"/>
        <end position="464"/>
    </location>
</feature>
<dbReference type="PANTHER" id="PTHR24356:SF163">
    <property type="entry name" value="3-PHOSPHOINOSITIDE-DEPENDENT PROTEIN KINASE 1-RELATED"/>
    <property type="match status" value="1"/>
</dbReference>
<feature type="compositionally biased region" description="Low complexity" evidence="10">
    <location>
        <begin position="716"/>
        <end position="725"/>
    </location>
</feature>
<dbReference type="GO" id="GO:0010606">
    <property type="term" value="P:positive regulation of cytoplasmic mRNA processing body assembly"/>
    <property type="evidence" value="ECO:0007669"/>
    <property type="project" value="UniProtKB-ARBA"/>
</dbReference>
<keyword evidence="6" id="KW-0418">Kinase</keyword>
<organism evidence="12 13">
    <name type="scientific">Maudiozyma exigua</name>
    <name type="common">Yeast</name>
    <name type="synonym">Kazachstania exigua</name>
    <dbReference type="NCBI Taxonomy" id="34358"/>
    <lineage>
        <taxon>Eukaryota</taxon>
        <taxon>Fungi</taxon>
        <taxon>Dikarya</taxon>
        <taxon>Ascomycota</taxon>
        <taxon>Saccharomycotina</taxon>
        <taxon>Saccharomycetes</taxon>
        <taxon>Saccharomycetales</taxon>
        <taxon>Saccharomycetaceae</taxon>
        <taxon>Maudiozyma</taxon>
    </lineage>
</organism>
<keyword evidence="5" id="KW-0547">Nucleotide-binding</keyword>
<dbReference type="GO" id="GO:0004674">
    <property type="term" value="F:protein serine/threonine kinase activity"/>
    <property type="evidence" value="ECO:0007669"/>
    <property type="project" value="UniProtKB-KW"/>
</dbReference>